<dbReference type="Proteomes" id="UP000184499">
    <property type="component" value="Unassembled WGS sequence"/>
</dbReference>
<dbReference type="OMA" id="MEVNSDM"/>
<evidence type="ECO:0000313" key="1">
    <source>
        <dbReference type="EMBL" id="OJJ77880.1"/>
    </source>
</evidence>
<sequence>MHALNDLQFLDNQLQSFRWNLGMCIPDTLMSGDELSFLRNQNKIRSLTLVTDFYCDYSMGSVSLVQFPELKSLTWKGLNRYSDLECLKDYIRDHGHQIVSLTLDLVDYYLAAGSWTLTILQSHESLPDNFLFQEVLNANPEDEPVIFPSLEYIDLSAISFANAGIEMPFFHNFESLKTLKLRSCVREIDWLEMVSNSGNRVKLKCFELSRFDSGSTATTETICKFIERASELETLCLVLFEPTDWESIMSAASSCSSLTRLVVHSLAVEDEEDNVHHGVPWPSGWEQLLQGRQMTCFGTSTPPGILASQLQGMQNRPLCKLLHIRATGTMITNLFRDQGMMRGTTYEFDVFNFAKWAFSADGLPNLSVLAWGDFSYEGRYSKFNMLLCRSETGCRPLSPSDVWLWGLVNDNMDMLAACPIEDIVESPEDFDGLENLDDFEHLRDVIDRIDIV</sequence>
<dbReference type="Gene3D" id="3.80.10.10">
    <property type="entry name" value="Ribonuclease Inhibitor"/>
    <property type="match status" value="1"/>
</dbReference>
<accession>A0A1L9V1T8</accession>
<gene>
    <name evidence="1" type="ORF">ASPBRDRAFT_113684</name>
</gene>
<dbReference type="RefSeq" id="XP_067485127.1">
    <property type="nucleotide sequence ID" value="XM_067616759.1"/>
</dbReference>
<evidence type="ECO:0000313" key="2">
    <source>
        <dbReference type="Proteomes" id="UP000184499"/>
    </source>
</evidence>
<dbReference type="InterPro" id="IPR032675">
    <property type="entry name" value="LRR_dom_sf"/>
</dbReference>
<dbReference type="AlphaFoldDB" id="A0A1L9V1T8"/>
<protein>
    <submittedName>
        <fullName evidence="1">Uncharacterized protein</fullName>
    </submittedName>
</protein>
<dbReference type="SUPFAM" id="SSF52047">
    <property type="entry name" value="RNI-like"/>
    <property type="match status" value="1"/>
</dbReference>
<keyword evidence="2" id="KW-1185">Reference proteome</keyword>
<reference evidence="2" key="1">
    <citation type="journal article" date="2017" name="Genome Biol.">
        <title>Comparative genomics reveals high biological diversity and specific adaptations in the industrially and medically important fungal genus Aspergillus.</title>
        <authorList>
            <person name="de Vries R.P."/>
            <person name="Riley R."/>
            <person name="Wiebenga A."/>
            <person name="Aguilar-Osorio G."/>
            <person name="Amillis S."/>
            <person name="Uchima C.A."/>
            <person name="Anderluh G."/>
            <person name="Asadollahi M."/>
            <person name="Askin M."/>
            <person name="Barry K."/>
            <person name="Battaglia E."/>
            <person name="Bayram O."/>
            <person name="Benocci T."/>
            <person name="Braus-Stromeyer S.A."/>
            <person name="Caldana C."/>
            <person name="Canovas D."/>
            <person name="Cerqueira G.C."/>
            <person name="Chen F."/>
            <person name="Chen W."/>
            <person name="Choi C."/>
            <person name="Clum A."/>
            <person name="Dos Santos R.A."/>
            <person name="Damasio A.R."/>
            <person name="Diallinas G."/>
            <person name="Emri T."/>
            <person name="Fekete E."/>
            <person name="Flipphi M."/>
            <person name="Freyberg S."/>
            <person name="Gallo A."/>
            <person name="Gournas C."/>
            <person name="Habgood R."/>
            <person name="Hainaut M."/>
            <person name="Harispe M.L."/>
            <person name="Henrissat B."/>
            <person name="Hilden K.S."/>
            <person name="Hope R."/>
            <person name="Hossain A."/>
            <person name="Karabika E."/>
            <person name="Karaffa L."/>
            <person name="Karanyi Z."/>
            <person name="Krasevec N."/>
            <person name="Kuo A."/>
            <person name="Kusch H."/>
            <person name="LaButti K."/>
            <person name="Lagendijk E.L."/>
            <person name="Lapidus A."/>
            <person name="Levasseur A."/>
            <person name="Lindquist E."/>
            <person name="Lipzen A."/>
            <person name="Logrieco A.F."/>
            <person name="MacCabe A."/>
            <person name="Maekelae M.R."/>
            <person name="Malavazi I."/>
            <person name="Melin P."/>
            <person name="Meyer V."/>
            <person name="Mielnichuk N."/>
            <person name="Miskei M."/>
            <person name="Molnar A.P."/>
            <person name="Mule G."/>
            <person name="Ngan C.Y."/>
            <person name="Orejas M."/>
            <person name="Orosz E."/>
            <person name="Ouedraogo J.P."/>
            <person name="Overkamp K.M."/>
            <person name="Park H.-S."/>
            <person name="Perrone G."/>
            <person name="Piumi F."/>
            <person name="Punt P.J."/>
            <person name="Ram A.F."/>
            <person name="Ramon A."/>
            <person name="Rauscher S."/>
            <person name="Record E."/>
            <person name="Riano-Pachon D.M."/>
            <person name="Robert V."/>
            <person name="Roehrig J."/>
            <person name="Ruller R."/>
            <person name="Salamov A."/>
            <person name="Salih N.S."/>
            <person name="Samson R.A."/>
            <person name="Sandor E."/>
            <person name="Sanguinetti M."/>
            <person name="Schuetze T."/>
            <person name="Sepcic K."/>
            <person name="Shelest E."/>
            <person name="Sherlock G."/>
            <person name="Sophianopoulou V."/>
            <person name="Squina F.M."/>
            <person name="Sun H."/>
            <person name="Susca A."/>
            <person name="Todd R.B."/>
            <person name="Tsang A."/>
            <person name="Unkles S.E."/>
            <person name="van de Wiele N."/>
            <person name="van Rossen-Uffink D."/>
            <person name="Oliveira J.V."/>
            <person name="Vesth T.C."/>
            <person name="Visser J."/>
            <person name="Yu J.-H."/>
            <person name="Zhou M."/>
            <person name="Andersen M.R."/>
            <person name="Archer D.B."/>
            <person name="Baker S.E."/>
            <person name="Benoit I."/>
            <person name="Brakhage A.A."/>
            <person name="Braus G.H."/>
            <person name="Fischer R."/>
            <person name="Frisvad J.C."/>
            <person name="Goldman G.H."/>
            <person name="Houbraken J."/>
            <person name="Oakley B."/>
            <person name="Pocsi I."/>
            <person name="Scazzocchio C."/>
            <person name="Seiboth B."/>
            <person name="vanKuyk P.A."/>
            <person name="Wortman J."/>
            <person name="Dyer P.S."/>
            <person name="Grigoriev I.V."/>
        </authorList>
    </citation>
    <scope>NUCLEOTIDE SEQUENCE [LARGE SCALE GENOMIC DNA]</scope>
    <source>
        <strain evidence="2">CBS 101740 / IMI 381727 / IBT 21946</strain>
    </source>
</reference>
<dbReference type="GeneID" id="93569247"/>
<dbReference type="OrthoDB" id="1720422at2759"/>
<organism evidence="1 2">
    <name type="scientific">Aspergillus brasiliensis (strain CBS 101740 / IMI 381727 / IBT 21946)</name>
    <dbReference type="NCBI Taxonomy" id="767769"/>
    <lineage>
        <taxon>Eukaryota</taxon>
        <taxon>Fungi</taxon>
        <taxon>Dikarya</taxon>
        <taxon>Ascomycota</taxon>
        <taxon>Pezizomycotina</taxon>
        <taxon>Eurotiomycetes</taxon>
        <taxon>Eurotiomycetidae</taxon>
        <taxon>Eurotiales</taxon>
        <taxon>Aspergillaceae</taxon>
        <taxon>Aspergillus</taxon>
        <taxon>Aspergillus subgen. Circumdati</taxon>
    </lineage>
</organism>
<dbReference type="EMBL" id="KV878679">
    <property type="protein sequence ID" value="OJJ77880.1"/>
    <property type="molecule type" value="Genomic_DNA"/>
</dbReference>
<dbReference type="VEuPathDB" id="FungiDB:ASPBRDRAFT_113684"/>
<name>A0A1L9V1T8_ASPBC</name>
<proteinExistence type="predicted"/>